<dbReference type="Proteomes" id="UP000612282">
    <property type="component" value="Unassembled WGS sequence"/>
</dbReference>
<dbReference type="RefSeq" id="WP_203804727.1">
    <property type="nucleotide sequence ID" value="NZ_BAAAQE010000094.1"/>
</dbReference>
<gene>
    <name evidence="1" type="ORF">Aco03nite_074630</name>
</gene>
<evidence type="ECO:0000313" key="2">
    <source>
        <dbReference type="Proteomes" id="UP000612282"/>
    </source>
</evidence>
<evidence type="ECO:0000313" key="1">
    <source>
        <dbReference type="EMBL" id="GID59059.1"/>
    </source>
</evidence>
<protein>
    <recommendedName>
        <fullName evidence="3">Knr4/Smi1-like domain-containing protein</fullName>
    </recommendedName>
</protein>
<keyword evidence="2" id="KW-1185">Reference proteome</keyword>
<dbReference type="EMBL" id="BOMG01000094">
    <property type="protein sequence ID" value="GID59059.1"/>
    <property type="molecule type" value="Genomic_DNA"/>
</dbReference>
<proteinExistence type="predicted"/>
<organism evidence="1 2">
    <name type="scientific">Actinoplanes couchii</name>
    <dbReference type="NCBI Taxonomy" id="403638"/>
    <lineage>
        <taxon>Bacteria</taxon>
        <taxon>Bacillati</taxon>
        <taxon>Actinomycetota</taxon>
        <taxon>Actinomycetes</taxon>
        <taxon>Micromonosporales</taxon>
        <taxon>Micromonosporaceae</taxon>
        <taxon>Actinoplanes</taxon>
    </lineage>
</organism>
<name>A0ABQ3XKN4_9ACTN</name>
<accession>A0ABQ3XKN4</accession>
<evidence type="ECO:0008006" key="3">
    <source>
        <dbReference type="Google" id="ProtNLM"/>
    </source>
</evidence>
<comment type="caution">
    <text evidence="1">The sequence shown here is derived from an EMBL/GenBank/DDBJ whole genome shotgun (WGS) entry which is preliminary data.</text>
</comment>
<reference evidence="1 2" key="1">
    <citation type="submission" date="2021-01" db="EMBL/GenBank/DDBJ databases">
        <title>Whole genome shotgun sequence of Actinoplanes couchii NBRC 106145.</title>
        <authorList>
            <person name="Komaki H."/>
            <person name="Tamura T."/>
        </authorList>
    </citation>
    <scope>NUCLEOTIDE SEQUENCE [LARGE SCALE GENOMIC DNA]</scope>
    <source>
        <strain evidence="1 2">NBRC 106145</strain>
    </source>
</reference>
<sequence>MTLQDKLETLRAVEAEHRFGAVLTPGADLTPIPELPAGTIEVFRLFGRLQGRNFLFKAPRSIRSPEAWAARLTDGFPHGEHLQIGAEIWTQPEHLPGMTEEDEDGSGYGGAQILMSVEDGRVRYIDPDDYIELFSDHDDVDGLIRELAPDLVTFFDRFVLGERYPELVDLVLGEGTADDLHRKTGEYADPWRRLLIAADLAG</sequence>